<dbReference type="NCBIfam" id="TIGR01891">
    <property type="entry name" value="amidohydrolases"/>
    <property type="match status" value="1"/>
</dbReference>
<name>A0A0D2IW32_9EURO</name>
<dbReference type="OrthoDB" id="6119954at2759"/>
<dbReference type="VEuPathDB" id="FungiDB:Z518_02104"/>
<dbReference type="Pfam" id="PF07687">
    <property type="entry name" value="M20_dimer"/>
    <property type="match status" value="1"/>
</dbReference>
<dbReference type="RefSeq" id="XP_013274587.1">
    <property type="nucleotide sequence ID" value="XM_013419133.1"/>
</dbReference>
<dbReference type="InterPro" id="IPR036264">
    <property type="entry name" value="Bact_exopeptidase_dim_dom"/>
</dbReference>
<dbReference type="HOGENOM" id="CLU_031812_1_2_1"/>
<protein>
    <recommendedName>
        <fullName evidence="2">Peptidase M20 domain-containing protein 2</fullName>
    </recommendedName>
</protein>
<dbReference type="InterPro" id="IPR002933">
    <property type="entry name" value="Peptidase_M20"/>
</dbReference>
<evidence type="ECO:0000256" key="2">
    <source>
        <dbReference type="PIRNR" id="PIRNR037226"/>
    </source>
</evidence>
<dbReference type="AlphaFoldDB" id="A0A0D2IW32"/>
<sequence>MSTVTLVTTAEPAHTTAAEEQTVSDSIDAIDRELREISLKIHDNPELRFAEFKAHDNIIAFLQCRGISVTPHAYGLETAFSAEYGSGGRVVTFCCEYDALPQIGHGCGHNLIATSAIAAFLGAVSAIEQSGGAGRARLLGTPAEEGGGGKIKLIDAGAFQDVDASIMSHPFPVAPETKEVSGVAYGNCLAVLAFRATFEGRAAHAAFSPWLGANALDAATLTYSAVSMLRQQTRPTDIIGLIIENGGASSNVISERTVMSCNVRAKTLKDCVELLDRVHKCLEGAALATGCTLKTETIHDPYADLRSNKTLCSIFTDTMSRFHKTYKCDLENVHDGPYGTDMGNVSYVCPSFHGTFHIETPPGVALHSAEFAAAARTQQNHEIMIEVAKGMAVTAWKVLSDDAIATRMKEDFEQDTLLR</sequence>
<evidence type="ECO:0000256" key="1">
    <source>
        <dbReference type="ARBA" id="ARBA00006247"/>
    </source>
</evidence>
<dbReference type="EMBL" id="KN847476">
    <property type="protein sequence ID" value="KIX07451.1"/>
    <property type="molecule type" value="Genomic_DNA"/>
</dbReference>
<dbReference type="Proteomes" id="UP000053617">
    <property type="component" value="Unassembled WGS sequence"/>
</dbReference>
<proteinExistence type="inferred from homology"/>
<dbReference type="InterPro" id="IPR017439">
    <property type="entry name" value="Amidohydrolase"/>
</dbReference>
<dbReference type="InterPro" id="IPR017144">
    <property type="entry name" value="Xaa-Arg_dipeptidase"/>
</dbReference>
<dbReference type="CDD" id="cd05672">
    <property type="entry name" value="M20_ACY1L2-like"/>
    <property type="match status" value="1"/>
</dbReference>
<dbReference type="FunFam" id="3.30.70.360:FF:000004">
    <property type="entry name" value="Peptidase M20 domain-containing protein 2"/>
    <property type="match status" value="1"/>
</dbReference>
<dbReference type="SUPFAM" id="SSF53187">
    <property type="entry name" value="Zn-dependent exopeptidases"/>
    <property type="match status" value="1"/>
</dbReference>
<dbReference type="GO" id="GO:0016805">
    <property type="term" value="F:dipeptidase activity"/>
    <property type="evidence" value="ECO:0007669"/>
    <property type="project" value="InterPro"/>
</dbReference>
<gene>
    <name evidence="5" type="ORF">Z518_02104</name>
</gene>
<dbReference type="PIRSF" id="PIRSF037226">
    <property type="entry name" value="Amidohydrolase_ACY1L2_prd"/>
    <property type="match status" value="1"/>
</dbReference>
<dbReference type="PANTHER" id="PTHR30575">
    <property type="entry name" value="PEPTIDASE M20"/>
    <property type="match status" value="1"/>
</dbReference>
<dbReference type="InterPro" id="IPR011650">
    <property type="entry name" value="Peptidase_M20_dimer"/>
</dbReference>
<feature type="compositionally biased region" description="Low complexity" evidence="3">
    <location>
        <begin position="8"/>
        <end position="20"/>
    </location>
</feature>
<organism evidence="5 6">
    <name type="scientific">Rhinocladiella mackenziei CBS 650.93</name>
    <dbReference type="NCBI Taxonomy" id="1442369"/>
    <lineage>
        <taxon>Eukaryota</taxon>
        <taxon>Fungi</taxon>
        <taxon>Dikarya</taxon>
        <taxon>Ascomycota</taxon>
        <taxon>Pezizomycotina</taxon>
        <taxon>Eurotiomycetes</taxon>
        <taxon>Chaetothyriomycetidae</taxon>
        <taxon>Chaetothyriales</taxon>
        <taxon>Herpotrichiellaceae</taxon>
        <taxon>Rhinocladiella</taxon>
    </lineage>
</organism>
<evidence type="ECO:0000313" key="5">
    <source>
        <dbReference type="EMBL" id="KIX07451.1"/>
    </source>
</evidence>
<evidence type="ECO:0000259" key="4">
    <source>
        <dbReference type="Pfam" id="PF07687"/>
    </source>
</evidence>
<feature type="region of interest" description="Disordered" evidence="3">
    <location>
        <begin position="1"/>
        <end position="22"/>
    </location>
</feature>
<dbReference type="GeneID" id="25290175"/>
<accession>A0A0D2IW32</accession>
<dbReference type="Gene3D" id="3.40.630.10">
    <property type="entry name" value="Zn peptidases"/>
    <property type="match status" value="1"/>
</dbReference>
<dbReference type="SUPFAM" id="SSF55031">
    <property type="entry name" value="Bacterial exopeptidase dimerisation domain"/>
    <property type="match status" value="1"/>
</dbReference>
<reference evidence="5 6" key="1">
    <citation type="submission" date="2015-01" db="EMBL/GenBank/DDBJ databases">
        <title>The Genome Sequence of Rhinocladiella mackenzie CBS 650.93.</title>
        <authorList>
            <consortium name="The Broad Institute Genomics Platform"/>
            <person name="Cuomo C."/>
            <person name="de Hoog S."/>
            <person name="Gorbushina A."/>
            <person name="Stielow B."/>
            <person name="Teixiera M."/>
            <person name="Abouelleil A."/>
            <person name="Chapman S.B."/>
            <person name="Priest M."/>
            <person name="Young S.K."/>
            <person name="Wortman J."/>
            <person name="Nusbaum C."/>
            <person name="Birren B."/>
        </authorList>
    </citation>
    <scope>NUCLEOTIDE SEQUENCE [LARGE SCALE GENOMIC DNA]</scope>
    <source>
        <strain evidence="5 6">CBS 650.93</strain>
    </source>
</reference>
<dbReference type="Gene3D" id="3.30.70.360">
    <property type="match status" value="1"/>
</dbReference>
<dbReference type="InterPro" id="IPR052030">
    <property type="entry name" value="Peptidase_M20/M20A_hydrolases"/>
</dbReference>
<dbReference type="Pfam" id="PF01546">
    <property type="entry name" value="Peptidase_M20"/>
    <property type="match status" value="1"/>
</dbReference>
<evidence type="ECO:0000313" key="6">
    <source>
        <dbReference type="Proteomes" id="UP000053617"/>
    </source>
</evidence>
<dbReference type="PANTHER" id="PTHR30575:SF0">
    <property type="entry name" value="XAA-ARG DIPEPTIDASE"/>
    <property type="match status" value="1"/>
</dbReference>
<comment type="similarity">
    <text evidence="1 2">Belongs to the peptidase M20A family.</text>
</comment>
<evidence type="ECO:0000256" key="3">
    <source>
        <dbReference type="SAM" id="MobiDB-lite"/>
    </source>
</evidence>
<keyword evidence="6" id="KW-1185">Reference proteome</keyword>
<feature type="domain" description="Peptidase M20 dimerisation" evidence="4">
    <location>
        <begin position="193"/>
        <end position="285"/>
    </location>
</feature>